<dbReference type="EMBL" id="KZ668476">
    <property type="protein sequence ID" value="PPR87769.1"/>
    <property type="molecule type" value="Genomic_DNA"/>
</dbReference>
<gene>
    <name evidence="1" type="ORF">GOBAR_AA32923</name>
</gene>
<reference evidence="1 2" key="1">
    <citation type="submission" date="2015-01" db="EMBL/GenBank/DDBJ databases">
        <title>Genome of allotetraploid Gossypium barbadense reveals genomic plasticity and fiber elongation in cotton evolution.</title>
        <authorList>
            <person name="Chen X."/>
            <person name="Liu X."/>
            <person name="Zhao B."/>
            <person name="Zheng H."/>
            <person name="Hu Y."/>
            <person name="Lu G."/>
            <person name="Yang C."/>
            <person name="Chen J."/>
            <person name="Shan C."/>
            <person name="Zhang L."/>
            <person name="Zhou Y."/>
            <person name="Wang L."/>
            <person name="Guo W."/>
            <person name="Bai Y."/>
            <person name="Ruan J."/>
            <person name="Shangguan X."/>
            <person name="Mao Y."/>
            <person name="Jiang J."/>
            <person name="Zhu Y."/>
            <person name="Lei J."/>
            <person name="Kang H."/>
            <person name="Chen S."/>
            <person name="He X."/>
            <person name="Wang R."/>
            <person name="Wang Y."/>
            <person name="Chen J."/>
            <person name="Wang L."/>
            <person name="Yu S."/>
            <person name="Wang B."/>
            <person name="Wei J."/>
            <person name="Song S."/>
            <person name="Lu X."/>
            <person name="Gao Z."/>
            <person name="Gu W."/>
            <person name="Deng X."/>
            <person name="Ma D."/>
            <person name="Wang S."/>
            <person name="Liang W."/>
            <person name="Fang L."/>
            <person name="Cai C."/>
            <person name="Zhu X."/>
            <person name="Zhou B."/>
            <person name="Zhang Y."/>
            <person name="Chen Z."/>
            <person name="Xu S."/>
            <person name="Zhu R."/>
            <person name="Wang S."/>
            <person name="Zhang T."/>
            <person name="Zhao G."/>
        </authorList>
    </citation>
    <scope>NUCLEOTIDE SEQUENCE [LARGE SCALE GENOMIC DNA]</scope>
    <source>
        <strain evidence="2">cv. Xinhai21</strain>
        <tissue evidence="1">Leaf</tissue>
    </source>
</reference>
<dbReference type="Proteomes" id="UP000239757">
    <property type="component" value="Unassembled WGS sequence"/>
</dbReference>
<organism evidence="1 2">
    <name type="scientific">Gossypium barbadense</name>
    <name type="common">Sea Island cotton</name>
    <name type="synonym">Hibiscus barbadensis</name>
    <dbReference type="NCBI Taxonomy" id="3634"/>
    <lineage>
        <taxon>Eukaryota</taxon>
        <taxon>Viridiplantae</taxon>
        <taxon>Streptophyta</taxon>
        <taxon>Embryophyta</taxon>
        <taxon>Tracheophyta</taxon>
        <taxon>Spermatophyta</taxon>
        <taxon>Magnoliopsida</taxon>
        <taxon>eudicotyledons</taxon>
        <taxon>Gunneridae</taxon>
        <taxon>Pentapetalae</taxon>
        <taxon>rosids</taxon>
        <taxon>malvids</taxon>
        <taxon>Malvales</taxon>
        <taxon>Malvaceae</taxon>
        <taxon>Malvoideae</taxon>
        <taxon>Gossypium</taxon>
    </lineage>
</organism>
<dbReference type="AlphaFoldDB" id="A0A2P5W9K0"/>
<evidence type="ECO:0000313" key="1">
    <source>
        <dbReference type="EMBL" id="PPR87769.1"/>
    </source>
</evidence>
<sequence>MTRVYVRIRYGIGGAYLVGASGDSYMIGVAGCLKETNHVNQQTGVISGTYQVEVTSNTYQIGVTNGAY</sequence>
<name>A0A2P5W9K0_GOSBA</name>
<accession>A0A2P5W9K0</accession>
<protein>
    <submittedName>
        <fullName evidence="1">Uncharacterized protein</fullName>
    </submittedName>
</protein>
<evidence type="ECO:0000313" key="2">
    <source>
        <dbReference type="Proteomes" id="UP000239757"/>
    </source>
</evidence>
<proteinExistence type="predicted"/>